<reference evidence="1" key="1">
    <citation type="submission" date="2016-09" db="EMBL/GenBank/DDBJ databases">
        <title>Draft genome of thermotolerant cyanobacterium Desertifilum sp. strain IPPAS B-1220.</title>
        <authorList>
            <person name="Sinetova M.A."/>
            <person name="Bolakhan K."/>
            <person name="Zayadan B.K."/>
            <person name="Mironov K.S."/>
            <person name="Ustinova V."/>
            <person name="Kupriyanova E.V."/>
            <person name="Sidorov R.A."/>
            <person name="Skrypnik A.N."/>
            <person name="Gogoleva N.E."/>
            <person name="Gogolev Y.V."/>
            <person name="Los D.A."/>
        </authorList>
    </citation>
    <scope>NUCLEOTIDE SEQUENCE [LARGE SCALE GENOMIC DNA]</scope>
    <source>
        <strain evidence="1">IPPAS B-1220</strain>
    </source>
</reference>
<accession>A0A1E5QEU5</accession>
<dbReference type="RefSeq" id="WP_069969579.1">
    <property type="nucleotide sequence ID" value="NZ_CM124774.1"/>
</dbReference>
<dbReference type="EMBL" id="MJGC01000110">
    <property type="protein sequence ID" value="OEJ72863.1"/>
    <property type="molecule type" value="Genomic_DNA"/>
</dbReference>
<organism evidence="1">
    <name type="scientific">Desertifilum tharense IPPAS B-1220</name>
    <dbReference type="NCBI Taxonomy" id="1781255"/>
    <lineage>
        <taxon>Bacteria</taxon>
        <taxon>Bacillati</taxon>
        <taxon>Cyanobacteriota</taxon>
        <taxon>Cyanophyceae</taxon>
        <taxon>Desertifilales</taxon>
        <taxon>Desertifilaceae</taxon>
        <taxon>Desertifilum</taxon>
    </lineage>
</organism>
<comment type="caution">
    <text evidence="1">The sequence shown here is derived from an EMBL/GenBank/DDBJ whole genome shotgun (WGS) entry which is preliminary data.</text>
</comment>
<evidence type="ECO:0008006" key="2">
    <source>
        <dbReference type="Google" id="ProtNLM"/>
    </source>
</evidence>
<name>A0A1E5QEU5_9CYAN</name>
<evidence type="ECO:0000313" key="1">
    <source>
        <dbReference type="EMBL" id="OEJ72863.1"/>
    </source>
</evidence>
<proteinExistence type="predicted"/>
<dbReference type="OrthoDB" id="5141003at2"/>
<dbReference type="AlphaFoldDB" id="A0A1E5QEU5"/>
<gene>
    <name evidence="1" type="ORF">BH720_23110</name>
</gene>
<protein>
    <recommendedName>
        <fullName evidence="2">Abortive infection protein</fullName>
    </recommendedName>
</protein>
<dbReference type="STRING" id="1781255.BH720_23110"/>
<sequence>MSDFSSALPALDSLNPKSLYRPIGTWTGRLILPSASSRHPDGSVWIEIHNADPRYCDWVGKRVRLKWIQTPKIQAFLKRVTTDIYYSHEVELSRQRGNRHPDRLNQWKKVSPLESLAGARTEDSVTVLLTDPRIETEPQLALAIASEPIQITGRYYALVQILQPETPGSDRYWVCHYNPTHQQFNGPKEIVRIPQVPPDARGVARSTPQGIEQSPLNSLGWYIYGDYNAQGLFTVQAIEPRAILRLVPDRTYTGLPACLNYITQENWRNTPDQKGTANTTLLAPFGHSAESALSQWTEGDTGIVIHLFGGIGGKKAEPKALWVTTGHLSYGVAKVVRCPLTDELRFDIHYWQVYGHNPDDIISGLVKWQSYTGDLERGWLGNRPISDIIVKFPAITEDYDFDGIILSPLQEFCDQLQTMTARYRTGDGDGASIVTPATSCVQDSNQALYLTIKRIESEIRSNPEMRHWLNQNPYSSQRWRFEQLASLGQSIERHLRPIGFLRSDWQPSAQELAGVGSLEYPGLVLVKALTSWRTILPRRAHDDIAKILLRHGSLQWVIRTNQVGGSDPDIQPRAASTLF</sequence>